<comment type="caution">
    <text evidence="15">The sequence shown here is derived from an EMBL/GenBank/DDBJ whole genome shotgun (WGS) entry which is preliminary data.</text>
</comment>
<keyword evidence="6" id="KW-0808">Transferase</keyword>
<keyword evidence="7" id="KW-0479">Metal-binding</keyword>
<dbReference type="GO" id="GO:0016567">
    <property type="term" value="P:protein ubiquitination"/>
    <property type="evidence" value="ECO:0007669"/>
    <property type="project" value="InterPro"/>
</dbReference>
<keyword evidence="10" id="KW-0833">Ubl conjugation pathway</keyword>
<evidence type="ECO:0000256" key="6">
    <source>
        <dbReference type="ARBA" id="ARBA00022679"/>
    </source>
</evidence>
<accession>A0AAW1KEJ7</accession>
<dbReference type="InterPro" id="IPR031127">
    <property type="entry name" value="E3_UB_ligase_RBR"/>
</dbReference>
<keyword evidence="9 12" id="KW-0863">Zinc-finger</keyword>
<evidence type="ECO:0000313" key="16">
    <source>
        <dbReference type="Proteomes" id="UP001443914"/>
    </source>
</evidence>
<comment type="catalytic activity">
    <reaction evidence="1">
        <text>[E2 ubiquitin-conjugating enzyme]-S-ubiquitinyl-L-cysteine + [acceptor protein]-L-lysine = [E2 ubiquitin-conjugating enzyme]-L-cysteine + [acceptor protein]-N(6)-ubiquitinyl-L-lysine.</text>
        <dbReference type="EC" id="2.3.2.31"/>
    </reaction>
</comment>
<evidence type="ECO:0000256" key="7">
    <source>
        <dbReference type="ARBA" id="ARBA00022723"/>
    </source>
</evidence>
<dbReference type="Proteomes" id="UP001443914">
    <property type="component" value="Unassembled WGS sequence"/>
</dbReference>
<dbReference type="InterPro" id="IPR017907">
    <property type="entry name" value="Znf_RING_CS"/>
</dbReference>
<evidence type="ECO:0000256" key="4">
    <source>
        <dbReference type="ARBA" id="ARBA00005884"/>
    </source>
</evidence>
<organism evidence="15 16">
    <name type="scientific">Saponaria officinalis</name>
    <name type="common">Common soapwort</name>
    <name type="synonym">Lychnis saponaria</name>
    <dbReference type="NCBI Taxonomy" id="3572"/>
    <lineage>
        <taxon>Eukaryota</taxon>
        <taxon>Viridiplantae</taxon>
        <taxon>Streptophyta</taxon>
        <taxon>Embryophyta</taxon>
        <taxon>Tracheophyta</taxon>
        <taxon>Spermatophyta</taxon>
        <taxon>Magnoliopsida</taxon>
        <taxon>eudicotyledons</taxon>
        <taxon>Gunneridae</taxon>
        <taxon>Pentapetalae</taxon>
        <taxon>Caryophyllales</taxon>
        <taxon>Caryophyllaceae</taxon>
        <taxon>Caryophylleae</taxon>
        <taxon>Saponaria</taxon>
    </lineage>
</organism>
<dbReference type="Pfam" id="PF00097">
    <property type="entry name" value="zf-C3HC4"/>
    <property type="match status" value="1"/>
</dbReference>
<dbReference type="CDD" id="cd22584">
    <property type="entry name" value="Rcat_RBR_unk"/>
    <property type="match status" value="1"/>
</dbReference>
<evidence type="ECO:0000256" key="10">
    <source>
        <dbReference type="ARBA" id="ARBA00022786"/>
    </source>
</evidence>
<evidence type="ECO:0000313" key="15">
    <source>
        <dbReference type="EMBL" id="KAK9715790.1"/>
    </source>
</evidence>
<dbReference type="EMBL" id="JBDFQZ010000006">
    <property type="protein sequence ID" value="KAK9715790.1"/>
    <property type="molecule type" value="Genomic_DNA"/>
</dbReference>
<protein>
    <recommendedName>
        <fullName evidence="5">RBR-type E3 ubiquitin transferase</fullName>
        <ecNumber evidence="5">2.3.2.31</ecNumber>
    </recommendedName>
</protein>
<dbReference type="InterPro" id="IPR013083">
    <property type="entry name" value="Znf_RING/FYVE/PHD"/>
</dbReference>
<dbReference type="FunFam" id="3.30.40.10:FF:000230">
    <property type="entry name" value="RBR-type E3 ubiquitin transferase"/>
    <property type="match status" value="1"/>
</dbReference>
<dbReference type="InterPro" id="IPR044066">
    <property type="entry name" value="TRIAD_supradom"/>
</dbReference>
<keyword evidence="16" id="KW-1185">Reference proteome</keyword>
<evidence type="ECO:0000256" key="9">
    <source>
        <dbReference type="ARBA" id="ARBA00022771"/>
    </source>
</evidence>
<reference evidence="15" key="1">
    <citation type="submission" date="2024-03" db="EMBL/GenBank/DDBJ databases">
        <title>WGS assembly of Saponaria officinalis var. Norfolk2.</title>
        <authorList>
            <person name="Jenkins J."/>
            <person name="Shu S."/>
            <person name="Grimwood J."/>
            <person name="Barry K."/>
            <person name="Goodstein D."/>
            <person name="Schmutz J."/>
            <person name="Leebens-Mack J."/>
            <person name="Osbourn A."/>
        </authorList>
    </citation>
    <scope>NUCLEOTIDE SEQUENCE [LARGE SCALE GENOMIC DNA]</scope>
    <source>
        <strain evidence="15">JIC</strain>
    </source>
</reference>
<dbReference type="AlphaFoldDB" id="A0AAW1KEJ7"/>
<name>A0AAW1KEJ7_SAPOF</name>
<dbReference type="Gene3D" id="1.20.120.1750">
    <property type="match status" value="1"/>
</dbReference>
<gene>
    <name evidence="15" type="ORF">RND81_06G189700</name>
</gene>
<dbReference type="GO" id="GO:0008270">
    <property type="term" value="F:zinc ion binding"/>
    <property type="evidence" value="ECO:0007669"/>
    <property type="project" value="UniProtKB-KW"/>
</dbReference>
<evidence type="ECO:0000259" key="14">
    <source>
        <dbReference type="PROSITE" id="PS51873"/>
    </source>
</evidence>
<evidence type="ECO:0000256" key="2">
    <source>
        <dbReference type="ARBA" id="ARBA00001947"/>
    </source>
</evidence>
<dbReference type="InterPro" id="IPR018957">
    <property type="entry name" value="Znf_C3HC4_RING-type"/>
</dbReference>
<dbReference type="EC" id="2.3.2.31" evidence="5"/>
<keyword evidence="11" id="KW-0862">Zinc</keyword>
<dbReference type="PROSITE" id="PS50089">
    <property type="entry name" value="ZF_RING_2"/>
    <property type="match status" value="1"/>
</dbReference>
<evidence type="ECO:0000259" key="13">
    <source>
        <dbReference type="PROSITE" id="PS50089"/>
    </source>
</evidence>
<proteinExistence type="inferred from homology"/>
<feature type="domain" description="RING-type" evidence="13">
    <location>
        <begin position="72"/>
        <end position="116"/>
    </location>
</feature>
<dbReference type="SMART" id="SM00647">
    <property type="entry name" value="IBR"/>
    <property type="match status" value="2"/>
</dbReference>
<feature type="domain" description="RING-type" evidence="14">
    <location>
        <begin position="68"/>
        <end position="287"/>
    </location>
</feature>
<keyword evidence="8" id="KW-0677">Repeat</keyword>
<dbReference type="GO" id="GO:0061630">
    <property type="term" value="F:ubiquitin protein ligase activity"/>
    <property type="evidence" value="ECO:0007669"/>
    <property type="project" value="UniProtKB-EC"/>
</dbReference>
<dbReference type="SUPFAM" id="SSF57850">
    <property type="entry name" value="RING/U-box"/>
    <property type="match status" value="2"/>
</dbReference>
<dbReference type="Pfam" id="PF01485">
    <property type="entry name" value="IBR"/>
    <property type="match status" value="2"/>
</dbReference>
<dbReference type="InterPro" id="IPR001841">
    <property type="entry name" value="Znf_RING"/>
</dbReference>
<dbReference type="PANTHER" id="PTHR11685">
    <property type="entry name" value="RBR FAMILY RING FINGER AND IBR DOMAIN-CONTAINING"/>
    <property type="match status" value="1"/>
</dbReference>
<evidence type="ECO:0000256" key="11">
    <source>
        <dbReference type="ARBA" id="ARBA00022833"/>
    </source>
</evidence>
<comment type="function">
    <text evidence="3">Might act as an E3 ubiquitin-protein ligase, or as part of E3 complex, which accepts ubiquitin from specific E2 ubiquitin-conjugating enzymes and then transfers it to substrates.</text>
</comment>
<evidence type="ECO:0000256" key="1">
    <source>
        <dbReference type="ARBA" id="ARBA00001798"/>
    </source>
</evidence>
<dbReference type="PROSITE" id="PS00518">
    <property type="entry name" value="ZF_RING_1"/>
    <property type="match status" value="1"/>
</dbReference>
<dbReference type="Gene3D" id="3.30.40.10">
    <property type="entry name" value="Zinc/RING finger domain, C3HC4 (zinc finger)"/>
    <property type="match status" value="1"/>
</dbReference>
<dbReference type="PROSITE" id="PS51873">
    <property type="entry name" value="TRIAD"/>
    <property type="match status" value="1"/>
</dbReference>
<comment type="similarity">
    <text evidence="4">Belongs to the RBR family. Ariadne subfamily.</text>
</comment>
<comment type="cofactor">
    <cofactor evidence="2">
        <name>Zn(2+)</name>
        <dbReference type="ChEBI" id="CHEBI:29105"/>
    </cofactor>
</comment>
<evidence type="ECO:0000256" key="3">
    <source>
        <dbReference type="ARBA" id="ARBA00003976"/>
    </source>
</evidence>
<evidence type="ECO:0000256" key="5">
    <source>
        <dbReference type="ARBA" id="ARBA00012251"/>
    </source>
</evidence>
<dbReference type="InterPro" id="IPR002867">
    <property type="entry name" value="IBR_dom"/>
</dbReference>
<sequence>MQVIGRRQPTEYSIVKIIERVNTLGRGFAHCTPHLIARSDVKFAFRLARASMSSQLLKLASSSSAKGVKETCSICYEDSVAKLMFSVDGCWHRYCTFCIEQHLEAKLLHGSLPKCPSEGCKSEIRIERCQKLLAPKLLDIMSQRVKEATIPAVEKVYCPNPTCSTLMSINEVQEYTRATIVRLQEPGSSRCIKCHELFCANCKVPWHSYKSCIMYKRYIHNNSDNVDTKLKSLATKKGWSQCRQCANMIELAEGCYHITCRCGFEFCYLCGAEWKNKKATCNCRLWDERNLIRGRID</sequence>
<evidence type="ECO:0000256" key="12">
    <source>
        <dbReference type="PROSITE-ProRule" id="PRU00175"/>
    </source>
</evidence>
<evidence type="ECO:0000256" key="8">
    <source>
        <dbReference type="ARBA" id="ARBA00022737"/>
    </source>
</evidence>